<dbReference type="EMBL" id="DS017037">
    <property type="protein sequence ID" value="KMU91495.1"/>
    <property type="molecule type" value="Genomic_DNA"/>
</dbReference>
<keyword evidence="4 6" id="KW-0804">Transcription</keyword>
<dbReference type="AlphaFoldDB" id="A0A0J8S263"/>
<keyword evidence="6" id="KW-0010">Activator</keyword>
<name>A0A0J8S263_COCIT</name>
<accession>A0A0J8S263</accession>
<keyword evidence="5 6" id="KW-0539">Nucleus</keyword>
<sequence length="150" mass="16466">MAPITLSQIDAPDPSYVQSPPSRTGLSPADPPVQSIQLPPEIIDYVDAARNPDIYTREFVELVQKSNQELKGKMEAFASFRDVLAKEMASAMPECKTGLDILPPPHPNITANEGWVEFGQEPGDDGSPEPVSAEASEFQCFAFLYKSVRR</sequence>
<dbReference type="STRING" id="396776.A0A0J8S263"/>
<evidence type="ECO:0000256" key="7">
    <source>
        <dbReference type="SAM" id="MobiDB-lite"/>
    </source>
</evidence>
<evidence type="ECO:0000256" key="1">
    <source>
        <dbReference type="ARBA" id="ARBA00004123"/>
    </source>
</evidence>
<dbReference type="GO" id="GO:0006357">
    <property type="term" value="P:regulation of transcription by RNA polymerase II"/>
    <property type="evidence" value="ECO:0007669"/>
    <property type="project" value="InterPro"/>
</dbReference>
<dbReference type="GO" id="GO:0016592">
    <property type="term" value="C:mediator complex"/>
    <property type="evidence" value="ECO:0007669"/>
    <property type="project" value="InterPro"/>
</dbReference>
<keyword evidence="3 6" id="KW-0805">Transcription regulation</keyword>
<evidence type="ECO:0000256" key="4">
    <source>
        <dbReference type="ARBA" id="ARBA00023163"/>
    </source>
</evidence>
<evidence type="ECO:0000256" key="2">
    <source>
        <dbReference type="ARBA" id="ARBA00005389"/>
    </source>
</evidence>
<protein>
    <recommendedName>
        <fullName evidence="6">Mediator of RNA polymerase II transcription subunit 10</fullName>
    </recommendedName>
    <alternativeName>
        <fullName evidence="6">Mediator complex subunit 10</fullName>
    </alternativeName>
</protein>
<comment type="similarity">
    <text evidence="2 6">Belongs to the Mediator complex subunit 10 family.</text>
</comment>
<comment type="function">
    <text evidence="6">Component of the Mediator complex, a coactivator involved in the regulated transcription of nearly all RNA polymerase II-dependent genes. Mediator functions as a bridge to convey information from gene-specific regulatory proteins to the basal RNA polymerase II transcription machinery. Mediator is recruited to promoters by direct interactions with regulatory proteins and serves as a scaffold for the assembly of a functional preinitiation complex with RNA polymerase II and the general transcription factors.</text>
</comment>
<evidence type="ECO:0000256" key="6">
    <source>
        <dbReference type="RuleBase" id="RU364146"/>
    </source>
</evidence>
<dbReference type="Pfam" id="PF09748">
    <property type="entry name" value="Med10"/>
    <property type="match status" value="1"/>
</dbReference>
<dbReference type="Proteomes" id="UP000054563">
    <property type="component" value="Unassembled WGS sequence"/>
</dbReference>
<evidence type="ECO:0000313" key="9">
    <source>
        <dbReference type="Proteomes" id="UP000054563"/>
    </source>
</evidence>
<dbReference type="OrthoDB" id="337270at2759"/>
<comment type="subcellular location">
    <subcellularLocation>
        <location evidence="1 6">Nucleus</location>
    </subcellularLocation>
</comment>
<reference evidence="9" key="1">
    <citation type="journal article" date="2010" name="Genome Res.">
        <title>Population genomic sequencing of Coccidioides fungi reveals recent hybridization and transposon control.</title>
        <authorList>
            <person name="Neafsey D.E."/>
            <person name="Barker B.M."/>
            <person name="Sharpton T.J."/>
            <person name="Stajich J.E."/>
            <person name="Park D.J."/>
            <person name="Whiston E."/>
            <person name="Hung C.-Y."/>
            <person name="McMahan C."/>
            <person name="White J."/>
            <person name="Sykes S."/>
            <person name="Heiman D."/>
            <person name="Young S."/>
            <person name="Zeng Q."/>
            <person name="Abouelleil A."/>
            <person name="Aftuck L."/>
            <person name="Bessette D."/>
            <person name="Brown A."/>
            <person name="FitzGerald M."/>
            <person name="Lui A."/>
            <person name="Macdonald J.P."/>
            <person name="Priest M."/>
            <person name="Orbach M.J."/>
            <person name="Galgiani J.N."/>
            <person name="Kirkland T.N."/>
            <person name="Cole G.T."/>
            <person name="Birren B.W."/>
            <person name="Henn M.R."/>
            <person name="Taylor J.W."/>
            <person name="Rounsley S.D."/>
        </authorList>
    </citation>
    <scope>NUCLEOTIDE SEQUENCE [LARGE SCALE GENOMIC DNA]</scope>
    <source>
        <strain evidence="9">H538.4</strain>
    </source>
</reference>
<organism evidence="8 9">
    <name type="scientific">Coccidioides immitis H538.4</name>
    <dbReference type="NCBI Taxonomy" id="396776"/>
    <lineage>
        <taxon>Eukaryota</taxon>
        <taxon>Fungi</taxon>
        <taxon>Dikarya</taxon>
        <taxon>Ascomycota</taxon>
        <taxon>Pezizomycotina</taxon>
        <taxon>Eurotiomycetes</taxon>
        <taxon>Eurotiomycetidae</taxon>
        <taxon>Onygenales</taxon>
        <taxon>Onygenaceae</taxon>
        <taxon>Coccidioides</taxon>
    </lineage>
</organism>
<feature type="compositionally biased region" description="Polar residues" evidence="7">
    <location>
        <begin position="16"/>
        <end position="25"/>
    </location>
</feature>
<evidence type="ECO:0000256" key="3">
    <source>
        <dbReference type="ARBA" id="ARBA00023015"/>
    </source>
</evidence>
<evidence type="ECO:0000256" key="5">
    <source>
        <dbReference type="ARBA" id="ARBA00023242"/>
    </source>
</evidence>
<proteinExistence type="inferred from homology"/>
<evidence type="ECO:0000313" key="8">
    <source>
        <dbReference type="EMBL" id="KMU91495.1"/>
    </source>
</evidence>
<feature type="region of interest" description="Disordered" evidence="7">
    <location>
        <begin position="1"/>
        <end position="36"/>
    </location>
</feature>
<gene>
    <name evidence="6" type="primary">MED10</name>
    <name evidence="8" type="ORF">CIHG_09247</name>
</gene>
<dbReference type="GO" id="GO:0003712">
    <property type="term" value="F:transcription coregulator activity"/>
    <property type="evidence" value="ECO:0007669"/>
    <property type="project" value="InterPro"/>
</dbReference>
<feature type="region of interest" description="Disordered" evidence="7">
    <location>
        <begin position="96"/>
        <end position="132"/>
    </location>
</feature>
<dbReference type="InterPro" id="IPR019145">
    <property type="entry name" value="Mediator_Med10"/>
</dbReference>
<dbReference type="VEuPathDB" id="FungiDB:CIHG_09247"/>
<comment type="subunit">
    <text evidence="6">Component of the Mediator complex.</text>
</comment>